<sequence length="394" mass="39636">MSLAQIVALKRPRPVVFSVSLVVAWLLLALLAFGLRREPIEDELADRAVLAVRSHGQDGAQVSFDGRDATVHGTFPSLTDAEAARQAVAGVSGARTASLGSDIHIAPALLLAAARPFVIAVDGDSLTVTATVPDRVAREQVLGAAAAASTGTLTGKVTVDPAAAAPPVTALADLARTLTTVAGEHKATIAGSSVVLEGSVADAGEATRLGVTVLAEARRTLPAATVDNRLTVRSVTPALPAAGGAATAPAAGATTPRSVTDTSAPQPAAGATTPQSVAGRLASVVATGRITFATDSSELTEADRVHLDRIAAVLRESELSVLLAGHADARGPGVLNETLSLARARAAAAYLADQGVSADHLRAAGFASEHPVATNATEAGRAANRRVEISALVP</sequence>
<comment type="subcellular location">
    <subcellularLocation>
        <location evidence="1">Cell outer membrane</location>
    </subcellularLocation>
</comment>
<evidence type="ECO:0000256" key="2">
    <source>
        <dbReference type="ARBA" id="ARBA00023136"/>
    </source>
</evidence>
<dbReference type="RefSeq" id="WP_013874233.1">
    <property type="nucleotide sequence ID" value="NC_015656.1"/>
</dbReference>
<dbReference type="InterPro" id="IPR036737">
    <property type="entry name" value="OmpA-like_sf"/>
</dbReference>
<dbReference type="CDD" id="cd07185">
    <property type="entry name" value="OmpA_C-like"/>
    <property type="match status" value="1"/>
</dbReference>
<feature type="domain" description="OmpA-like" evidence="7">
    <location>
        <begin position="279"/>
        <end position="394"/>
    </location>
</feature>
<feature type="transmembrane region" description="Helical" evidence="6">
    <location>
        <begin position="15"/>
        <end position="35"/>
    </location>
</feature>
<evidence type="ECO:0000256" key="1">
    <source>
        <dbReference type="ARBA" id="ARBA00004442"/>
    </source>
</evidence>
<evidence type="ECO:0000256" key="6">
    <source>
        <dbReference type="SAM" id="Phobius"/>
    </source>
</evidence>
<keyword evidence="3" id="KW-0998">Cell outer membrane</keyword>
<dbReference type="Proteomes" id="UP000001549">
    <property type="component" value="Chromosome"/>
</dbReference>
<reference evidence="8 9" key="1">
    <citation type="submission" date="2011-05" db="EMBL/GenBank/DDBJ databases">
        <title>Complete sequence of chromosome of Frankia symbiont of Datisca glomerata.</title>
        <authorList>
            <consortium name="US DOE Joint Genome Institute"/>
            <person name="Lucas S."/>
            <person name="Han J."/>
            <person name="Lapidus A."/>
            <person name="Cheng J.-F."/>
            <person name="Goodwin L."/>
            <person name="Pitluck S."/>
            <person name="Peters L."/>
            <person name="Mikhailova N."/>
            <person name="Chertkov O."/>
            <person name="Teshima H."/>
            <person name="Han C."/>
            <person name="Tapia R."/>
            <person name="Land M."/>
            <person name="Hauser L."/>
            <person name="Kyrpides N."/>
            <person name="Ivanova N."/>
            <person name="Pagani I."/>
            <person name="Berry A."/>
            <person name="Pawlowski K."/>
            <person name="Persson T."/>
            <person name="Vanden Heuvel B."/>
            <person name="Benson D."/>
            <person name="Woyke T."/>
        </authorList>
    </citation>
    <scope>NUCLEOTIDE SEQUENCE [LARGE SCALE GENOMIC DNA]</scope>
    <source>
        <strain evidence="9">4085684</strain>
    </source>
</reference>
<name>F8AWV3_9ACTN</name>
<dbReference type="EMBL" id="CP002801">
    <property type="protein sequence ID" value="AEH10333.1"/>
    <property type="molecule type" value="Genomic_DNA"/>
</dbReference>
<keyword evidence="6" id="KW-1133">Transmembrane helix</keyword>
<dbReference type="PROSITE" id="PS51123">
    <property type="entry name" value="OMPA_2"/>
    <property type="match status" value="1"/>
</dbReference>
<proteinExistence type="predicted"/>
<dbReference type="PANTHER" id="PTHR30329:SF21">
    <property type="entry name" value="LIPOPROTEIN YIAD-RELATED"/>
    <property type="match status" value="1"/>
</dbReference>
<evidence type="ECO:0000313" key="8">
    <source>
        <dbReference type="EMBL" id="AEH10333.1"/>
    </source>
</evidence>
<evidence type="ECO:0000256" key="3">
    <source>
        <dbReference type="ARBA" id="ARBA00023237"/>
    </source>
</evidence>
<dbReference type="InterPro" id="IPR006665">
    <property type="entry name" value="OmpA-like"/>
</dbReference>
<dbReference type="InterPro" id="IPR050330">
    <property type="entry name" value="Bact_OuterMem_StrucFunc"/>
</dbReference>
<dbReference type="SUPFAM" id="SSF103088">
    <property type="entry name" value="OmpA-like"/>
    <property type="match status" value="1"/>
</dbReference>
<organism evidence="8 9">
    <name type="scientific">Candidatus Protofrankia datiscae</name>
    <dbReference type="NCBI Taxonomy" id="2716812"/>
    <lineage>
        <taxon>Bacteria</taxon>
        <taxon>Bacillati</taxon>
        <taxon>Actinomycetota</taxon>
        <taxon>Actinomycetes</taxon>
        <taxon>Frankiales</taxon>
        <taxon>Frankiaceae</taxon>
        <taxon>Protofrankia</taxon>
    </lineage>
</organism>
<dbReference type="InterPro" id="IPR006664">
    <property type="entry name" value="OMP_bac"/>
</dbReference>
<protein>
    <submittedName>
        <fullName evidence="8">OmpA/MotB domain protein</fullName>
    </submittedName>
</protein>
<gene>
    <name evidence="8" type="ordered locus">FsymDg_3016</name>
</gene>
<dbReference type="PRINTS" id="PR01021">
    <property type="entry name" value="OMPADOMAIN"/>
</dbReference>
<feature type="region of interest" description="Disordered" evidence="5">
    <location>
        <begin position="242"/>
        <end position="276"/>
    </location>
</feature>
<dbReference type="eggNOG" id="COG2885">
    <property type="taxonomic scope" value="Bacteria"/>
</dbReference>
<evidence type="ECO:0000313" key="9">
    <source>
        <dbReference type="Proteomes" id="UP000001549"/>
    </source>
</evidence>
<dbReference type="Gene3D" id="3.30.1330.60">
    <property type="entry name" value="OmpA-like domain"/>
    <property type="match status" value="1"/>
</dbReference>
<keyword evidence="2 4" id="KW-0472">Membrane</keyword>
<dbReference type="Gene3D" id="3.40.1520.20">
    <property type="match status" value="1"/>
</dbReference>
<keyword evidence="6" id="KW-0812">Transmembrane</keyword>
<dbReference type="STRING" id="656024.FsymDg_3016"/>
<dbReference type="HOGENOM" id="CLU_723107_0_0_11"/>
<evidence type="ECO:0000259" key="7">
    <source>
        <dbReference type="PROSITE" id="PS51123"/>
    </source>
</evidence>
<dbReference type="GO" id="GO:0009279">
    <property type="term" value="C:cell outer membrane"/>
    <property type="evidence" value="ECO:0007669"/>
    <property type="project" value="UniProtKB-SubCell"/>
</dbReference>
<dbReference type="KEGG" id="fsy:FsymDg_3016"/>
<dbReference type="Pfam" id="PF00691">
    <property type="entry name" value="OmpA"/>
    <property type="match status" value="1"/>
</dbReference>
<dbReference type="AlphaFoldDB" id="F8AWV3"/>
<evidence type="ECO:0000256" key="5">
    <source>
        <dbReference type="SAM" id="MobiDB-lite"/>
    </source>
</evidence>
<evidence type="ECO:0000256" key="4">
    <source>
        <dbReference type="PROSITE-ProRule" id="PRU00473"/>
    </source>
</evidence>
<keyword evidence="9" id="KW-1185">Reference proteome</keyword>
<accession>F8AWV3</accession>
<dbReference type="PANTHER" id="PTHR30329">
    <property type="entry name" value="STATOR ELEMENT OF FLAGELLAR MOTOR COMPLEX"/>
    <property type="match status" value="1"/>
</dbReference>